<comment type="caution">
    <text evidence="2">The sequence shown here is derived from an EMBL/GenBank/DDBJ whole genome shotgun (WGS) entry which is preliminary data.</text>
</comment>
<evidence type="ECO:0000313" key="3">
    <source>
        <dbReference type="Proteomes" id="UP000673691"/>
    </source>
</evidence>
<feature type="compositionally biased region" description="Low complexity" evidence="1">
    <location>
        <begin position="27"/>
        <end position="37"/>
    </location>
</feature>
<evidence type="ECO:0000313" key="2">
    <source>
        <dbReference type="EMBL" id="KAG5459278.1"/>
    </source>
</evidence>
<organism evidence="2 3">
    <name type="scientific">Olpidium bornovanus</name>
    <dbReference type="NCBI Taxonomy" id="278681"/>
    <lineage>
        <taxon>Eukaryota</taxon>
        <taxon>Fungi</taxon>
        <taxon>Fungi incertae sedis</taxon>
        <taxon>Olpidiomycota</taxon>
        <taxon>Olpidiomycotina</taxon>
        <taxon>Olpidiomycetes</taxon>
        <taxon>Olpidiales</taxon>
        <taxon>Olpidiaceae</taxon>
        <taxon>Olpidium</taxon>
    </lineage>
</organism>
<accession>A0A8H8DI82</accession>
<evidence type="ECO:0000256" key="1">
    <source>
        <dbReference type="SAM" id="MobiDB-lite"/>
    </source>
</evidence>
<name>A0A8H8DI82_9FUNG</name>
<sequence>MPFHGVRLPVKRWGNLTGRITASLSASLAPSSPATSSHLTLGFTESTAPARGHHSRHFRGFAT</sequence>
<dbReference type="Proteomes" id="UP000673691">
    <property type="component" value="Unassembled WGS sequence"/>
</dbReference>
<proteinExistence type="predicted"/>
<feature type="compositionally biased region" description="Basic residues" evidence="1">
    <location>
        <begin position="51"/>
        <end position="63"/>
    </location>
</feature>
<dbReference type="EMBL" id="JAEFCI010007108">
    <property type="protein sequence ID" value="KAG5459278.1"/>
    <property type="molecule type" value="Genomic_DNA"/>
</dbReference>
<dbReference type="AlphaFoldDB" id="A0A8H8DI82"/>
<feature type="region of interest" description="Disordered" evidence="1">
    <location>
        <begin position="27"/>
        <end position="63"/>
    </location>
</feature>
<protein>
    <submittedName>
        <fullName evidence="2">Uncharacterized protein</fullName>
    </submittedName>
</protein>
<reference evidence="2 3" key="1">
    <citation type="journal article" name="Sci. Rep.">
        <title>Genome-scale phylogenetic analyses confirm Olpidium as the closest living zoosporic fungus to the non-flagellated, terrestrial fungi.</title>
        <authorList>
            <person name="Chang Y."/>
            <person name="Rochon D."/>
            <person name="Sekimoto S."/>
            <person name="Wang Y."/>
            <person name="Chovatia M."/>
            <person name="Sandor L."/>
            <person name="Salamov A."/>
            <person name="Grigoriev I.V."/>
            <person name="Stajich J.E."/>
            <person name="Spatafora J.W."/>
        </authorList>
    </citation>
    <scope>NUCLEOTIDE SEQUENCE [LARGE SCALE GENOMIC DNA]</scope>
    <source>
        <strain evidence="2">S191</strain>
    </source>
</reference>
<keyword evidence="3" id="KW-1185">Reference proteome</keyword>
<gene>
    <name evidence="2" type="ORF">BJ554DRAFT_338</name>
</gene>